<protein>
    <submittedName>
        <fullName evidence="1">Uncharacterized protein</fullName>
    </submittedName>
</protein>
<evidence type="ECO:0000313" key="2">
    <source>
        <dbReference type="Proteomes" id="UP001215180"/>
    </source>
</evidence>
<comment type="caution">
    <text evidence="1">The sequence shown here is derived from an EMBL/GenBank/DDBJ whole genome shotgun (WGS) entry which is preliminary data.</text>
</comment>
<dbReference type="RefSeq" id="WP_276192026.1">
    <property type="nucleotide sequence ID" value="NZ_JARJGR010000817.1"/>
</dbReference>
<reference evidence="1" key="1">
    <citation type="submission" date="2023-03" db="EMBL/GenBank/DDBJ databases">
        <title>A Study on Prevalence and Characterization of Enterobacter cloacae strains in China.</title>
        <authorList>
            <person name="Zheng Z."/>
        </authorList>
    </citation>
    <scope>NUCLEOTIDE SEQUENCE</scope>
    <source>
        <strain evidence="1">EC77</strain>
    </source>
</reference>
<proteinExistence type="predicted"/>
<name>A0AAW6NK45_ENTCL</name>
<evidence type="ECO:0000313" key="1">
    <source>
        <dbReference type="EMBL" id="MDF3636898.1"/>
    </source>
</evidence>
<sequence>MELRVDIEQKFYAMVEHEEDFHESKRDAAFSDIGTKDRVG</sequence>
<dbReference type="EMBL" id="JARJGR010000817">
    <property type="protein sequence ID" value="MDF3636898.1"/>
    <property type="molecule type" value="Genomic_DNA"/>
</dbReference>
<organism evidence="1 2">
    <name type="scientific">Enterobacter cloacae</name>
    <dbReference type="NCBI Taxonomy" id="550"/>
    <lineage>
        <taxon>Bacteria</taxon>
        <taxon>Pseudomonadati</taxon>
        <taxon>Pseudomonadota</taxon>
        <taxon>Gammaproteobacteria</taxon>
        <taxon>Enterobacterales</taxon>
        <taxon>Enterobacteriaceae</taxon>
        <taxon>Enterobacter</taxon>
        <taxon>Enterobacter cloacae complex</taxon>
    </lineage>
</organism>
<dbReference type="AlphaFoldDB" id="A0AAW6NK45"/>
<accession>A0AAW6NK45</accession>
<gene>
    <name evidence="1" type="ORF">P3S46_06730</name>
</gene>
<dbReference type="Proteomes" id="UP001215180">
    <property type="component" value="Unassembled WGS sequence"/>
</dbReference>